<organism evidence="6">
    <name type="scientific">Medioppia subpectinata</name>
    <dbReference type="NCBI Taxonomy" id="1979941"/>
    <lineage>
        <taxon>Eukaryota</taxon>
        <taxon>Metazoa</taxon>
        <taxon>Ecdysozoa</taxon>
        <taxon>Arthropoda</taxon>
        <taxon>Chelicerata</taxon>
        <taxon>Arachnida</taxon>
        <taxon>Acari</taxon>
        <taxon>Acariformes</taxon>
        <taxon>Sarcoptiformes</taxon>
        <taxon>Oribatida</taxon>
        <taxon>Brachypylina</taxon>
        <taxon>Oppioidea</taxon>
        <taxon>Oppiidae</taxon>
        <taxon>Medioppia</taxon>
    </lineage>
</organism>
<protein>
    <recommendedName>
        <fullName evidence="5">EIPR1-like beta-propeller domain-containing protein</fullName>
    </recommendedName>
</protein>
<dbReference type="OrthoDB" id="196957at2759"/>
<dbReference type="PROSITE" id="PS00678">
    <property type="entry name" value="WD_REPEATS_1"/>
    <property type="match status" value="1"/>
</dbReference>
<dbReference type="InterPro" id="IPR015943">
    <property type="entry name" value="WD40/YVTN_repeat-like_dom_sf"/>
</dbReference>
<accession>A0A7R9PWF9</accession>
<evidence type="ECO:0000313" key="6">
    <source>
        <dbReference type="EMBL" id="CAD7623462.1"/>
    </source>
</evidence>
<comment type="similarity">
    <text evidence="1">Belongs to the WD repeat EIPR1 family.</text>
</comment>
<dbReference type="PANTHER" id="PTHR14205:SF15">
    <property type="entry name" value="EARP AND GARP COMPLEX-INTERACTING PROTEIN 1"/>
    <property type="match status" value="1"/>
</dbReference>
<evidence type="ECO:0000256" key="2">
    <source>
        <dbReference type="ARBA" id="ARBA00022574"/>
    </source>
</evidence>
<evidence type="ECO:0000313" key="7">
    <source>
        <dbReference type="Proteomes" id="UP000759131"/>
    </source>
</evidence>
<gene>
    <name evidence="6" type="ORF">OSB1V03_LOCUS3918</name>
</gene>
<dbReference type="GO" id="GO:0016567">
    <property type="term" value="P:protein ubiquitination"/>
    <property type="evidence" value="ECO:0007669"/>
    <property type="project" value="TreeGrafter"/>
</dbReference>
<dbReference type="InterPro" id="IPR019775">
    <property type="entry name" value="WD40_repeat_CS"/>
</dbReference>
<feature type="repeat" description="WD" evidence="4">
    <location>
        <begin position="243"/>
        <end position="285"/>
    </location>
</feature>
<dbReference type="InterPro" id="IPR040323">
    <property type="entry name" value="EIPR1"/>
</dbReference>
<dbReference type="InterPro" id="IPR036322">
    <property type="entry name" value="WD40_repeat_dom_sf"/>
</dbReference>
<dbReference type="SUPFAM" id="SSF50978">
    <property type="entry name" value="WD40 repeat-like"/>
    <property type="match status" value="1"/>
</dbReference>
<dbReference type="EMBL" id="OC856249">
    <property type="protein sequence ID" value="CAD7623462.1"/>
    <property type="molecule type" value="Genomic_DNA"/>
</dbReference>
<dbReference type="Proteomes" id="UP000759131">
    <property type="component" value="Unassembled WGS sequence"/>
</dbReference>
<feature type="non-terminal residue" evidence="6">
    <location>
        <position position="374"/>
    </location>
</feature>
<dbReference type="InterPro" id="IPR059104">
    <property type="entry name" value="Beta-prop_EIPR1-like"/>
</dbReference>
<dbReference type="SMART" id="SM00320">
    <property type="entry name" value="WD40"/>
    <property type="match status" value="3"/>
</dbReference>
<keyword evidence="2 4" id="KW-0853">WD repeat</keyword>
<evidence type="ECO:0000256" key="3">
    <source>
        <dbReference type="ARBA" id="ARBA00022737"/>
    </source>
</evidence>
<dbReference type="PANTHER" id="PTHR14205">
    <property type="entry name" value="WD-REPEAT PROTEIN"/>
    <property type="match status" value="1"/>
</dbReference>
<dbReference type="Gene3D" id="2.130.10.10">
    <property type="entry name" value="YVTN repeat-like/Quinoprotein amine dehydrogenase"/>
    <property type="match status" value="1"/>
</dbReference>
<keyword evidence="3" id="KW-0677">Repeat</keyword>
<dbReference type="InterPro" id="IPR001680">
    <property type="entry name" value="WD40_rpt"/>
</dbReference>
<evidence type="ECO:0000259" key="5">
    <source>
        <dbReference type="Pfam" id="PF23609"/>
    </source>
</evidence>
<sequence length="374" mass="41799">MAIDSFSEDESPLIYGLEFQSRCLCSSSNVDTSGSHGFVRFLVGTQSLKSENQIHLLEYLEETNSLSKAVFRHSGGEVWDVSTHPKHCHLITTCYSSQSQSYAGKVDNNCSLWTLPVDMSKPLTDEDSTTSGQLTKVCDLVPTGEESSIGRTTVWHPEDGHQIMSFTENKLFLWDVESHKNVSTISADFNVNTKSANRFNKITTFRWSPHSNCGLIGIANSNCIYAKDLRVKSGSNVNAWSIPNSHSQLVRDLDFNPNAQYYLSSCGDDCETRFWDVRNTTQPVLSMTNHSHWVWSVRYNLFHDQLVLTSSSDSRVVLIRAVSVASQPFGHLLEEEIADEDNGVTHKTSMASDGVIATYEEHEDSVYAVEWSAS</sequence>
<proteinExistence type="inferred from homology"/>
<dbReference type="PROSITE" id="PS50082">
    <property type="entry name" value="WD_REPEATS_2"/>
    <property type="match status" value="1"/>
</dbReference>
<keyword evidence="7" id="KW-1185">Reference proteome</keyword>
<dbReference type="AlphaFoldDB" id="A0A7R9PWF9"/>
<dbReference type="EMBL" id="CAJPIZ010001674">
    <property type="protein sequence ID" value="CAG2103892.1"/>
    <property type="molecule type" value="Genomic_DNA"/>
</dbReference>
<name>A0A7R9PWF9_9ACAR</name>
<feature type="domain" description="EIPR1-like beta-propeller" evidence="5">
    <location>
        <begin position="12"/>
        <end position="318"/>
    </location>
</feature>
<evidence type="ECO:0000256" key="1">
    <source>
        <dbReference type="ARBA" id="ARBA00005672"/>
    </source>
</evidence>
<dbReference type="Pfam" id="PF23609">
    <property type="entry name" value="Beta-prop_EIPR1"/>
    <property type="match status" value="1"/>
</dbReference>
<reference evidence="6" key="1">
    <citation type="submission" date="2020-11" db="EMBL/GenBank/DDBJ databases">
        <authorList>
            <person name="Tran Van P."/>
        </authorList>
    </citation>
    <scope>NUCLEOTIDE SEQUENCE</scope>
</reference>
<evidence type="ECO:0000256" key="4">
    <source>
        <dbReference type="PROSITE-ProRule" id="PRU00221"/>
    </source>
</evidence>